<dbReference type="Pfam" id="PF00144">
    <property type="entry name" value="Beta-lactamase"/>
    <property type="match status" value="1"/>
</dbReference>
<evidence type="ECO:0000256" key="1">
    <source>
        <dbReference type="SAM" id="Phobius"/>
    </source>
</evidence>
<feature type="chain" id="PRO_5009935336" evidence="2">
    <location>
        <begin position="26"/>
        <end position="491"/>
    </location>
</feature>
<keyword evidence="5" id="KW-1185">Reference proteome</keyword>
<dbReference type="Proteomes" id="UP000185192">
    <property type="component" value="Unassembled WGS sequence"/>
</dbReference>
<sequence length="491" mass="53031">MSGSQLRSVLAIWLSVVLALAPAQSAPPPLTAERIAEIDSFVEQRMADLAVPGVAIALIADGEIVHARGFGVTHAEGEPVTENTAFMIGSISKPFTATAILQLADQGVLGLDDPVVQHLPWFRTREKSRSDAITIRHLLSHRSGLSMFDGNRNQDGVSNAADALEQVVRDMANLQLVSAPGARYQYSNANYQILGLLLEQLGGRPYEDAVTASIITPETMPDSGAGQLQPGTAGAALGHRYWLTRPQLYRGEIGRAVVAQGGVHASSRDLAGFLIHFLNRDGHFLSPEMQDQMLTPSEPGSSARYALGWFVRDFDDDRLVFHTGSNPGYQSIAGFSPEHRYGFVVLANATTSFGNREIGRLTWGVGNLMMGQPVPPASPDILSRIAYFGICLFPLFMVMVMIGFLTIRKKLVPVSGKFRSSSTITRLLLPSLILAGIAWLLLFGIPRANGAPMSAISLFNPDLGLLLQTGGYLALFWAAVRPFLRWGAGRA</sequence>
<reference evidence="5" key="1">
    <citation type="submission" date="2016-11" db="EMBL/GenBank/DDBJ databases">
        <authorList>
            <person name="Varghese N."/>
            <person name="Submissions S."/>
        </authorList>
    </citation>
    <scope>NUCLEOTIDE SEQUENCE [LARGE SCALE GENOMIC DNA]</scope>
    <source>
        <strain evidence="5">DSM 22363</strain>
    </source>
</reference>
<keyword evidence="2" id="KW-0732">Signal</keyword>
<dbReference type="STRING" id="1123272.SAMN02745824_0118"/>
<feature type="transmembrane region" description="Helical" evidence="1">
    <location>
        <begin position="465"/>
        <end position="484"/>
    </location>
</feature>
<dbReference type="InterPro" id="IPR050491">
    <property type="entry name" value="AmpC-like"/>
</dbReference>
<dbReference type="EMBL" id="FSQW01000001">
    <property type="protein sequence ID" value="SIN59590.1"/>
    <property type="molecule type" value="Genomic_DNA"/>
</dbReference>
<dbReference type="PANTHER" id="PTHR46825">
    <property type="entry name" value="D-ALANYL-D-ALANINE-CARBOXYPEPTIDASE/ENDOPEPTIDASE AMPH"/>
    <property type="match status" value="1"/>
</dbReference>
<feature type="signal peptide" evidence="2">
    <location>
        <begin position="1"/>
        <end position="25"/>
    </location>
</feature>
<dbReference type="PANTHER" id="PTHR46825:SF9">
    <property type="entry name" value="BETA-LACTAMASE-RELATED DOMAIN-CONTAINING PROTEIN"/>
    <property type="match status" value="1"/>
</dbReference>
<name>A0A1N6CM09_9SPHN</name>
<dbReference type="SUPFAM" id="SSF56601">
    <property type="entry name" value="beta-lactamase/transpeptidase-like"/>
    <property type="match status" value="1"/>
</dbReference>
<dbReference type="OrthoDB" id="113033at2"/>
<dbReference type="AlphaFoldDB" id="A0A1N6CM09"/>
<dbReference type="InterPro" id="IPR012338">
    <property type="entry name" value="Beta-lactam/transpept-like"/>
</dbReference>
<evidence type="ECO:0000313" key="4">
    <source>
        <dbReference type="EMBL" id="SIN59590.1"/>
    </source>
</evidence>
<organism evidence="4 5">
    <name type="scientific">Parasphingorhabdus marina DSM 22363</name>
    <dbReference type="NCBI Taxonomy" id="1123272"/>
    <lineage>
        <taxon>Bacteria</taxon>
        <taxon>Pseudomonadati</taxon>
        <taxon>Pseudomonadota</taxon>
        <taxon>Alphaproteobacteria</taxon>
        <taxon>Sphingomonadales</taxon>
        <taxon>Sphingomonadaceae</taxon>
        <taxon>Parasphingorhabdus</taxon>
    </lineage>
</organism>
<feature type="domain" description="Beta-lactamase-related" evidence="3">
    <location>
        <begin position="38"/>
        <end position="354"/>
    </location>
</feature>
<proteinExistence type="predicted"/>
<dbReference type="InterPro" id="IPR001466">
    <property type="entry name" value="Beta-lactam-related"/>
</dbReference>
<gene>
    <name evidence="4" type="ORF">SAMN02745824_0118</name>
</gene>
<evidence type="ECO:0000256" key="2">
    <source>
        <dbReference type="SAM" id="SignalP"/>
    </source>
</evidence>
<keyword evidence="1" id="KW-1133">Transmembrane helix</keyword>
<feature type="transmembrane region" description="Helical" evidence="1">
    <location>
        <begin position="427"/>
        <end position="445"/>
    </location>
</feature>
<evidence type="ECO:0000259" key="3">
    <source>
        <dbReference type="Pfam" id="PF00144"/>
    </source>
</evidence>
<dbReference type="RefSeq" id="WP_074203239.1">
    <property type="nucleotide sequence ID" value="NZ_FSQW01000001.1"/>
</dbReference>
<protein>
    <submittedName>
        <fullName evidence="4">CubicO group peptidase, beta-lactamase class C family</fullName>
    </submittedName>
</protein>
<accession>A0A1N6CM09</accession>
<dbReference type="Gene3D" id="3.40.710.10">
    <property type="entry name" value="DD-peptidase/beta-lactamase superfamily"/>
    <property type="match status" value="1"/>
</dbReference>
<evidence type="ECO:0000313" key="5">
    <source>
        <dbReference type="Proteomes" id="UP000185192"/>
    </source>
</evidence>
<keyword evidence="1" id="KW-0472">Membrane</keyword>
<keyword evidence="1" id="KW-0812">Transmembrane</keyword>
<feature type="transmembrane region" description="Helical" evidence="1">
    <location>
        <begin position="385"/>
        <end position="407"/>
    </location>
</feature>